<organism evidence="8 9">
    <name type="scientific">Curvularia clavata</name>
    <dbReference type="NCBI Taxonomy" id="95742"/>
    <lineage>
        <taxon>Eukaryota</taxon>
        <taxon>Fungi</taxon>
        <taxon>Dikarya</taxon>
        <taxon>Ascomycota</taxon>
        <taxon>Pezizomycotina</taxon>
        <taxon>Dothideomycetes</taxon>
        <taxon>Pleosporomycetidae</taxon>
        <taxon>Pleosporales</taxon>
        <taxon>Pleosporineae</taxon>
        <taxon>Pleosporaceae</taxon>
        <taxon>Curvularia</taxon>
    </lineage>
</organism>
<dbReference type="InterPro" id="IPR008902">
    <property type="entry name" value="Rhamnosid_concanavalin"/>
</dbReference>
<dbReference type="GO" id="GO:0005975">
    <property type="term" value="P:carbohydrate metabolic process"/>
    <property type="evidence" value="ECO:0007669"/>
    <property type="project" value="InterPro"/>
</dbReference>
<dbReference type="VEuPathDB" id="FungiDB:yc1106_05308"/>
<evidence type="ECO:0000259" key="4">
    <source>
        <dbReference type="Pfam" id="PF05592"/>
    </source>
</evidence>
<dbReference type="InterPro" id="IPR012341">
    <property type="entry name" value="6hp_glycosidase-like_sf"/>
</dbReference>
<protein>
    <recommendedName>
        <fullName evidence="2">alpha-L-rhamnosidase</fullName>
        <ecNumber evidence="2">3.2.1.40</ecNumber>
    </recommendedName>
</protein>
<feature type="domain" description="Alpha-L-rhamnosidase C-terminal" evidence="7">
    <location>
        <begin position="815"/>
        <end position="890"/>
    </location>
</feature>
<dbReference type="Pfam" id="PF17390">
    <property type="entry name" value="Bac_rhamnosid_C"/>
    <property type="match status" value="1"/>
</dbReference>
<dbReference type="Pfam" id="PF25788">
    <property type="entry name" value="Ig_Rha78A_N"/>
    <property type="match status" value="1"/>
</dbReference>
<evidence type="ECO:0000313" key="9">
    <source>
        <dbReference type="Proteomes" id="UP001056012"/>
    </source>
</evidence>
<evidence type="ECO:0000259" key="6">
    <source>
        <dbReference type="Pfam" id="PF17389"/>
    </source>
</evidence>
<dbReference type="InterPro" id="IPR013737">
    <property type="entry name" value="Bac_rhamnosid_N"/>
</dbReference>
<dbReference type="InterPro" id="IPR013783">
    <property type="entry name" value="Ig-like_fold"/>
</dbReference>
<dbReference type="Pfam" id="PF17389">
    <property type="entry name" value="Bac_rhamnosid6H"/>
    <property type="match status" value="1"/>
</dbReference>
<feature type="domain" description="Alpha-L-rhamnosidase concanavalin-like" evidence="4">
    <location>
        <begin position="359"/>
        <end position="450"/>
    </location>
</feature>
<dbReference type="EC" id="3.2.1.40" evidence="2"/>
<dbReference type="SUPFAM" id="SSF48208">
    <property type="entry name" value="Six-hairpin glycosidases"/>
    <property type="match status" value="1"/>
</dbReference>
<dbReference type="InterPro" id="IPR035398">
    <property type="entry name" value="Bac_rhamnosid_C"/>
</dbReference>
<feature type="domain" description="Alpha-L-rhamnosidase six-hairpin glycosidase" evidence="6">
    <location>
        <begin position="472"/>
        <end position="813"/>
    </location>
</feature>
<feature type="domain" description="Bacterial alpha-L-rhamnosidase N-terminal" evidence="5">
    <location>
        <begin position="168"/>
        <end position="349"/>
    </location>
</feature>
<dbReference type="InterPro" id="IPR008928">
    <property type="entry name" value="6-hairpin_glycosidase_sf"/>
</dbReference>
<dbReference type="OrthoDB" id="10036721at2759"/>
<dbReference type="PANTHER" id="PTHR33307">
    <property type="entry name" value="ALPHA-RHAMNOSIDASE (EUROFUNG)"/>
    <property type="match status" value="1"/>
</dbReference>
<dbReference type="Gene3D" id="2.60.40.10">
    <property type="entry name" value="Immunoglobulins"/>
    <property type="match status" value="1"/>
</dbReference>
<proteinExistence type="predicted"/>
<dbReference type="EMBL" id="CP089277">
    <property type="protein sequence ID" value="USP78034.1"/>
    <property type="molecule type" value="Genomic_DNA"/>
</dbReference>
<evidence type="ECO:0000256" key="3">
    <source>
        <dbReference type="ARBA" id="ARBA00022801"/>
    </source>
</evidence>
<keyword evidence="9" id="KW-1185">Reference proteome</keyword>
<reference evidence="8" key="1">
    <citation type="submission" date="2021-12" db="EMBL/GenBank/DDBJ databases">
        <title>Curvularia clavata genome.</title>
        <authorList>
            <person name="Cao Y."/>
        </authorList>
    </citation>
    <scope>NUCLEOTIDE SEQUENCE</scope>
    <source>
        <strain evidence="8">Yc1106</strain>
    </source>
</reference>
<dbReference type="GO" id="GO:0030596">
    <property type="term" value="F:alpha-L-rhamnosidase activity"/>
    <property type="evidence" value="ECO:0007669"/>
    <property type="project" value="UniProtKB-EC"/>
</dbReference>
<dbReference type="Gene3D" id="2.60.120.260">
    <property type="entry name" value="Galactose-binding domain-like"/>
    <property type="match status" value="2"/>
</dbReference>
<comment type="catalytic activity">
    <reaction evidence="1">
        <text>Hydrolysis of terminal non-reducing alpha-L-rhamnose residues in alpha-L-rhamnosides.</text>
        <dbReference type="EC" id="3.2.1.40"/>
    </reaction>
</comment>
<dbReference type="InterPro" id="IPR035396">
    <property type="entry name" value="Bac_rhamnosid6H"/>
</dbReference>
<keyword evidence="3 8" id="KW-0378">Hydrolase</keyword>
<evidence type="ECO:0000259" key="7">
    <source>
        <dbReference type="Pfam" id="PF17390"/>
    </source>
</evidence>
<dbReference type="InterPro" id="IPR016007">
    <property type="entry name" value="Alpha_rhamnosid"/>
</dbReference>
<dbReference type="Proteomes" id="UP001056012">
    <property type="component" value="Chromosome 4"/>
</dbReference>
<sequence>MPFSFPRCGIHAFHEVLGIDTDKIRLYWVLHSNDETSVQAAYRIELSDSRTFDSLLWDSGRITGDQQRDILCAPEDGFLSTTFHYWRVTVWDQNDIESQSPVNEFFTAYPRSSGLLPPYSMNQTYMPHTSLIFRTWLEDERNRWKGIWIGDNGDKPIYLRKSFHLKQKPARAVVFASGLGHFNFICNGDPAASNGHVLAPGWTNYHRTVQFVAYDVSDILKQGENVLGAHVGNGFYAGDQGDDRFFWPCYEDNTYVRYGNELCFFAELHLLYEDGSRDTITTGSDWKVRKSATTLANIYSSETKDFRDFPVGWDTTGYHEDDQWNSATPVTGPRGKLKYQSQPPVILHETFQPISSVALEPGVVSFDFGQNMATMIKIEVSGPKGAEVVVRFSETVGDNGRVLMPDPLFKQFETGVFCKFTLAGTELETWEPDFCFTSARYIQVEGVALEDGQGLPVVRSIASRHVSSAARRLGKLETDKEDVNAMIKMCYWSFVSNLFSYHTDCPQIEKFGWLEVTHLLAPATQYIRDMESLYSKILEDIVDAQEPNGLCPTMAPEIRYMCGPLHDTITWGGAVAILPEILHFYYDSTHVFEKLFEPCVRYMEYIRTKEREGGLIEHGLGDWGRDIAFGNNQANIETAVYYRCLRNIERMANEMGKSEEECCFRNWADRIAKVYNDKLLVTDKKLYPYAFYTSRDDLASKDRNMVAQAIALQFDLVPGNLIVDVQRAFLDTCAEANNKIQAGEIGLKFIWNTLADLDRPDIVLEMARQEEHPSYMRFIRRGETTLNEFWQDACRSKCHDMLGTIYEWFYQAVLGLKPETKAYRTWSVKPPIMSEFRHVVGRMECPYGLIEIEYTKTADENVTMNITVPTSTIGYVLLPRQESAAVEIRKESRITKAQGQRVQLKPGKYELQIKF</sequence>
<dbReference type="Pfam" id="PF08531">
    <property type="entry name" value="Bac_rhamnosid_N"/>
    <property type="match status" value="1"/>
</dbReference>
<dbReference type="PANTHER" id="PTHR33307:SF11">
    <property type="entry name" value="ALPHA-L-RHAMNOSIDASE"/>
    <property type="match status" value="1"/>
</dbReference>
<accession>A0A9Q8ZAS5</accession>
<evidence type="ECO:0000313" key="8">
    <source>
        <dbReference type="EMBL" id="USP78034.1"/>
    </source>
</evidence>
<gene>
    <name evidence="8" type="ORF">yc1106_05308</name>
</gene>
<dbReference type="Pfam" id="PF05592">
    <property type="entry name" value="Bac_rhamnosid"/>
    <property type="match status" value="1"/>
</dbReference>
<dbReference type="Gene3D" id="2.60.420.10">
    <property type="entry name" value="Maltose phosphorylase, domain 3"/>
    <property type="match status" value="1"/>
</dbReference>
<evidence type="ECO:0000256" key="2">
    <source>
        <dbReference type="ARBA" id="ARBA00012652"/>
    </source>
</evidence>
<evidence type="ECO:0000256" key="1">
    <source>
        <dbReference type="ARBA" id="ARBA00001445"/>
    </source>
</evidence>
<dbReference type="AlphaFoldDB" id="A0A9Q8ZAS5"/>
<name>A0A9Q8ZAS5_CURCL</name>
<evidence type="ECO:0000259" key="5">
    <source>
        <dbReference type="Pfam" id="PF08531"/>
    </source>
</evidence>
<dbReference type="Gene3D" id="1.50.10.10">
    <property type="match status" value="1"/>
</dbReference>